<dbReference type="GeneID" id="5055796"/>
<sequence length="121" mass="13164">MDVVKLRLKGVPLSTLGDAVDEALKMLGYAQLSDMDVLRLMVAGASPAVLARATGTTPGIVKRRAWQAYKSLIRGAAAREIGQPPRPRETSQPPESRERGEERGTGQIAGNEWVRILRSRS</sequence>
<feature type="compositionally biased region" description="Basic and acidic residues" evidence="1">
    <location>
        <begin position="95"/>
        <end position="104"/>
    </location>
</feature>
<keyword evidence="3" id="KW-1185">Reference proteome</keyword>
<gene>
    <name evidence="2" type="ORF">HC235_04700</name>
</gene>
<accession>A0A7L4P8G6</accession>
<dbReference type="EMBL" id="JAAVJF010000002">
    <property type="protein sequence ID" value="NYR15258.1"/>
    <property type="molecule type" value="Genomic_DNA"/>
</dbReference>
<name>A0A7L4P8G6_9CREN</name>
<dbReference type="Proteomes" id="UP000554766">
    <property type="component" value="Unassembled WGS sequence"/>
</dbReference>
<protein>
    <submittedName>
        <fullName evidence="2">Uncharacterized protein</fullName>
    </submittedName>
</protein>
<organism evidence="2 3">
    <name type="scientific">Pyrobaculum arsenaticum</name>
    <dbReference type="NCBI Taxonomy" id="121277"/>
    <lineage>
        <taxon>Archaea</taxon>
        <taxon>Thermoproteota</taxon>
        <taxon>Thermoprotei</taxon>
        <taxon>Thermoproteales</taxon>
        <taxon>Thermoproteaceae</taxon>
        <taxon>Pyrobaculum</taxon>
    </lineage>
</organism>
<comment type="caution">
    <text evidence="2">The sequence shown here is derived from an EMBL/GenBank/DDBJ whole genome shotgun (WGS) entry which is preliminary data.</text>
</comment>
<dbReference type="AlphaFoldDB" id="A0A7L4P8G6"/>
<evidence type="ECO:0000313" key="2">
    <source>
        <dbReference type="EMBL" id="NYR15258.1"/>
    </source>
</evidence>
<dbReference type="RefSeq" id="WP_011900924.1">
    <property type="nucleotide sequence ID" value="NZ_JAAVJF010000002.1"/>
</dbReference>
<proteinExistence type="predicted"/>
<reference evidence="2 3" key="1">
    <citation type="journal article" date="2020" name="Nat. Commun.">
        <title>The structures of two archaeal type IV pili illuminate evolutionary relationships.</title>
        <authorList>
            <person name="Wang F."/>
            <person name="Baquero D.P."/>
            <person name="Su Z."/>
            <person name="Beltran L.C."/>
            <person name="Prangishvili D."/>
            <person name="Krupovic M."/>
            <person name="Egelman E.H."/>
        </authorList>
    </citation>
    <scope>NUCLEOTIDE SEQUENCE [LARGE SCALE GENOMIC DNA]</scope>
    <source>
        <strain evidence="2 3">2GA</strain>
    </source>
</reference>
<evidence type="ECO:0000256" key="1">
    <source>
        <dbReference type="SAM" id="MobiDB-lite"/>
    </source>
</evidence>
<evidence type="ECO:0000313" key="3">
    <source>
        <dbReference type="Proteomes" id="UP000554766"/>
    </source>
</evidence>
<feature type="region of interest" description="Disordered" evidence="1">
    <location>
        <begin position="76"/>
        <end position="112"/>
    </location>
</feature>